<dbReference type="PANTHER" id="PTHR10728">
    <property type="entry name" value="CYTOSOLIC PHOSPHOLIPASE A2"/>
    <property type="match status" value="1"/>
</dbReference>
<dbReference type="OrthoDB" id="6121437at2759"/>
<dbReference type="AlphaFoldDB" id="A0A8H5U158"/>
<dbReference type="Pfam" id="PF01735">
    <property type="entry name" value="PLA2_B"/>
    <property type="match status" value="1"/>
</dbReference>
<dbReference type="GO" id="GO:0005829">
    <property type="term" value="C:cytosol"/>
    <property type="evidence" value="ECO:0007669"/>
    <property type="project" value="TreeGrafter"/>
</dbReference>
<dbReference type="EMBL" id="JAAGWQ010000007">
    <property type="protein sequence ID" value="KAF5680001.1"/>
    <property type="molecule type" value="Genomic_DNA"/>
</dbReference>
<dbReference type="EC" id="3.1.1.5" evidence="6"/>
<dbReference type="InterPro" id="IPR002642">
    <property type="entry name" value="LysoPLipase_cat_dom"/>
</dbReference>
<dbReference type="GO" id="GO:0004623">
    <property type="term" value="F:phospholipase A2 activity"/>
    <property type="evidence" value="ECO:0007669"/>
    <property type="project" value="TreeGrafter"/>
</dbReference>
<dbReference type="GO" id="GO:0004622">
    <property type="term" value="F:phosphatidylcholine lysophospholipase activity"/>
    <property type="evidence" value="ECO:0007669"/>
    <property type="project" value="UniProtKB-EC"/>
</dbReference>
<keyword evidence="4 5" id="KW-0443">Lipid metabolism</keyword>
<keyword evidence="2 5" id="KW-0378">Hydrolase</keyword>
<organism evidence="9 10">
    <name type="scientific">Fusarium heterosporum</name>
    <dbReference type="NCBI Taxonomy" id="42747"/>
    <lineage>
        <taxon>Eukaryota</taxon>
        <taxon>Fungi</taxon>
        <taxon>Dikarya</taxon>
        <taxon>Ascomycota</taxon>
        <taxon>Pezizomycotina</taxon>
        <taxon>Sordariomycetes</taxon>
        <taxon>Hypocreomycetidae</taxon>
        <taxon>Hypocreales</taxon>
        <taxon>Nectriaceae</taxon>
        <taxon>Fusarium</taxon>
        <taxon>Fusarium heterosporum species complex</taxon>
    </lineage>
</organism>
<sequence length="693" mass="77953">MHPEVDRGIGHIEWHLCNLIPVSFNCQPPVATTPRHVSEDVIVTNNSRVTPLQQDMEQAGGLITLQHVSLVQATPVSSRLRLTNTATRFRKGRIVTTRPSPHSVERETQYQATKSISSRNSLSGRASKIVQKWYQRASDLASVKTLLERDKKDVATYPELDWDARVRDGSSLHPEERSFIELRKLRISSDGQNSLHRFLNLPPEEKIDPRDVPLIALGGSGGGYRVMYGFAGFISAAKKLCLWDCITWTAGVSGSCWTLAAYYTIARQDITRLTDHYLTMASELAHPLSIQALTMVARSKKGIYFLIGPLVSKAQNGIIGLSMMDLYSTLTATYQLLSRGHKGGLGKATFQWSKTWHRSGIGMGLEPMPILASVRRVPRYSFQPKTISANNRAIKKTSSLQDPSLANGSKTFANSQPRKFFQYFEISPLEIGSPDINRYVPTWSWGRTFVSGHSVDRRPEQSFSLLLVSLFNKLLQTKQLEGLWGNPIRAGHDPNPFYGLERPLRSRKHTSEHATHRSHTYQNMHHDDDLTPDTSTSEEPPNLHPWEAQGRTRLMDCGMANNLPNHVLARPERAVDVFISFDASSDIHTGAAVQRLHHFAADINIELLEVTETFHKPRNNDILEGQSARKIESQYLDNYARVFRGNRRNGQKIYIVYCPLLSNGMNPKFNPSTAPFSTSTNLVWTPDQVKNVL</sequence>
<dbReference type="PROSITE" id="PS51210">
    <property type="entry name" value="PLA2C"/>
    <property type="match status" value="1"/>
</dbReference>
<dbReference type="PANTHER" id="PTHR10728:SF40">
    <property type="entry name" value="PATATIN FAMILY PROTEIN"/>
    <property type="match status" value="1"/>
</dbReference>
<evidence type="ECO:0000256" key="2">
    <source>
        <dbReference type="ARBA" id="ARBA00022801"/>
    </source>
</evidence>
<evidence type="ECO:0000256" key="7">
    <source>
        <dbReference type="SAM" id="MobiDB-lite"/>
    </source>
</evidence>
<gene>
    <name evidence="9" type="ORF">FHETE_543</name>
</gene>
<protein>
    <recommendedName>
        <fullName evidence="6">Lysophospholipase</fullName>
        <ecNumber evidence="6">3.1.1.5</ecNumber>
    </recommendedName>
</protein>
<name>A0A8H5U158_FUSHE</name>
<comment type="catalytic activity">
    <reaction evidence="6">
        <text>a 1-acyl-sn-glycero-3-phosphocholine + H2O = sn-glycerol 3-phosphocholine + a fatty acid + H(+)</text>
        <dbReference type="Rhea" id="RHEA:15177"/>
        <dbReference type="ChEBI" id="CHEBI:15377"/>
        <dbReference type="ChEBI" id="CHEBI:15378"/>
        <dbReference type="ChEBI" id="CHEBI:16870"/>
        <dbReference type="ChEBI" id="CHEBI:28868"/>
        <dbReference type="ChEBI" id="CHEBI:58168"/>
        <dbReference type="EC" id="3.1.1.5"/>
    </reaction>
</comment>
<evidence type="ECO:0000313" key="10">
    <source>
        <dbReference type="Proteomes" id="UP000567885"/>
    </source>
</evidence>
<feature type="compositionally biased region" description="Polar residues" evidence="7">
    <location>
        <begin position="109"/>
        <end position="118"/>
    </location>
</feature>
<dbReference type="SUPFAM" id="SSF52151">
    <property type="entry name" value="FabD/lysophospholipase-like"/>
    <property type="match status" value="1"/>
</dbReference>
<dbReference type="GO" id="GO:0046475">
    <property type="term" value="P:glycerophospholipid catabolic process"/>
    <property type="evidence" value="ECO:0007669"/>
    <property type="project" value="TreeGrafter"/>
</dbReference>
<evidence type="ECO:0000259" key="8">
    <source>
        <dbReference type="PROSITE" id="PS51210"/>
    </source>
</evidence>
<keyword evidence="10" id="KW-1185">Reference proteome</keyword>
<evidence type="ECO:0000256" key="1">
    <source>
        <dbReference type="ARBA" id="ARBA00008780"/>
    </source>
</evidence>
<proteinExistence type="inferred from homology"/>
<evidence type="ECO:0000256" key="4">
    <source>
        <dbReference type="ARBA" id="ARBA00023098"/>
    </source>
</evidence>
<accession>A0A8H5U158</accession>
<dbReference type="SMART" id="SM00022">
    <property type="entry name" value="PLAc"/>
    <property type="match status" value="1"/>
</dbReference>
<evidence type="ECO:0000313" key="9">
    <source>
        <dbReference type="EMBL" id="KAF5680001.1"/>
    </source>
</evidence>
<evidence type="ECO:0000256" key="5">
    <source>
        <dbReference type="PROSITE-ProRule" id="PRU00555"/>
    </source>
</evidence>
<comment type="caution">
    <text evidence="9">The sequence shown here is derived from an EMBL/GenBank/DDBJ whole genome shotgun (WGS) entry which is preliminary data.</text>
</comment>
<feature type="region of interest" description="Disordered" evidence="7">
    <location>
        <begin position="507"/>
        <end position="544"/>
    </location>
</feature>
<comment type="similarity">
    <text evidence="1 6">Belongs to the lysophospholipase family.</text>
</comment>
<feature type="domain" description="PLA2c" evidence="8">
    <location>
        <begin position="156"/>
        <end position="693"/>
    </location>
</feature>
<reference evidence="9 10" key="1">
    <citation type="submission" date="2020-05" db="EMBL/GenBank/DDBJ databases">
        <title>Identification and distribution of gene clusters putatively required for synthesis of sphingolipid metabolism inhibitors in phylogenetically diverse species of the filamentous fungus Fusarium.</title>
        <authorList>
            <person name="Kim H.-S."/>
            <person name="Busman M."/>
            <person name="Brown D.W."/>
            <person name="Divon H."/>
            <person name="Uhlig S."/>
            <person name="Proctor R.H."/>
        </authorList>
    </citation>
    <scope>NUCLEOTIDE SEQUENCE [LARGE SCALE GENOMIC DNA]</scope>
    <source>
        <strain evidence="9 10">NRRL 20693</strain>
    </source>
</reference>
<dbReference type="Gene3D" id="3.40.1090.10">
    <property type="entry name" value="Cytosolic phospholipase A2 catalytic domain"/>
    <property type="match status" value="1"/>
</dbReference>
<dbReference type="InterPro" id="IPR016035">
    <property type="entry name" value="Acyl_Trfase/lysoPLipase"/>
</dbReference>
<dbReference type="Proteomes" id="UP000567885">
    <property type="component" value="Unassembled WGS sequence"/>
</dbReference>
<feature type="region of interest" description="Disordered" evidence="7">
    <location>
        <begin position="98"/>
        <end position="118"/>
    </location>
</feature>
<evidence type="ECO:0000256" key="3">
    <source>
        <dbReference type="ARBA" id="ARBA00022963"/>
    </source>
</evidence>
<keyword evidence="3 5" id="KW-0442">Lipid degradation</keyword>
<evidence type="ECO:0000256" key="6">
    <source>
        <dbReference type="RuleBase" id="RU362103"/>
    </source>
</evidence>